<dbReference type="InterPro" id="IPR003231">
    <property type="entry name" value="ACP"/>
</dbReference>
<dbReference type="GO" id="GO:0000035">
    <property type="term" value="F:acyl binding"/>
    <property type="evidence" value="ECO:0007669"/>
    <property type="project" value="TreeGrafter"/>
</dbReference>
<keyword evidence="3 8" id="KW-0597">Phosphoprotein</keyword>
<dbReference type="InterPro" id="IPR009081">
    <property type="entry name" value="PP-bd_ACP"/>
</dbReference>
<dbReference type="PROSITE" id="PS00012">
    <property type="entry name" value="PHOSPHOPANTETHEINE"/>
    <property type="match status" value="1"/>
</dbReference>
<evidence type="ECO:0000256" key="3">
    <source>
        <dbReference type="ARBA" id="ARBA00022553"/>
    </source>
</evidence>
<dbReference type="GO" id="GO:0009245">
    <property type="term" value="P:lipid A biosynthetic process"/>
    <property type="evidence" value="ECO:0007669"/>
    <property type="project" value="TreeGrafter"/>
</dbReference>
<comment type="pathway">
    <text evidence="7">Glycolipid biosynthesis; KDO(2)-lipid A biosynthesis.</text>
</comment>
<keyword evidence="1 8" id="KW-0596">Phosphopantetheine</keyword>
<comment type="similarity">
    <text evidence="8">Belongs to the acyl carrier protein (ACP) family.</text>
</comment>
<name>A0A2W4T1J6_9GAMM</name>
<dbReference type="GO" id="GO:0036104">
    <property type="term" value="P:Kdo2-lipid A biosynthetic process"/>
    <property type="evidence" value="ECO:0007669"/>
    <property type="project" value="UniProtKB-UniPathway"/>
</dbReference>
<dbReference type="UniPathway" id="UPA00360"/>
<comment type="PTM">
    <text evidence="8">4'-phosphopantetheine is transferred from CoA to a specific serine of apo-ACP by AcpS. This modification is essential for activity because fatty acids are bound in thioester linkage to the sulfhydryl of the prosthetic group.</text>
</comment>
<dbReference type="NCBIfam" id="TIGR00517">
    <property type="entry name" value="acyl_carrier"/>
    <property type="match status" value="1"/>
</dbReference>
<keyword evidence="6 8" id="KW-0275">Fatty acid biosynthesis</keyword>
<sequence>MNNILESDVGKRVVAVISKKFNIKEEINGSANFINDFGADSIDVVELIMELEEEFGIEIPAEESEKILTADLAILYIQAHI</sequence>
<feature type="modified residue" description="O-(pantetheine 4'-phosphoryl)serine" evidence="8">
    <location>
        <position position="41"/>
    </location>
</feature>
<dbReference type="SUPFAM" id="SSF47336">
    <property type="entry name" value="ACP-like"/>
    <property type="match status" value="1"/>
</dbReference>
<keyword evidence="2 8" id="KW-0444">Lipid biosynthesis</keyword>
<comment type="PTM">
    <text evidence="10">4'-phosphopantetheine is transferred from CoA to a specific serine of apo-ACP by acpS.</text>
</comment>
<dbReference type="InterPro" id="IPR036736">
    <property type="entry name" value="ACP-like_sf"/>
</dbReference>
<dbReference type="EMBL" id="QJPH01000357">
    <property type="protein sequence ID" value="PZN76607.1"/>
    <property type="molecule type" value="Genomic_DNA"/>
</dbReference>
<evidence type="ECO:0000256" key="4">
    <source>
        <dbReference type="ARBA" id="ARBA00022832"/>
    </source>
</evidence>
<dbReference type="GO" id="GO:0000036">
    <property type="term" value="F:acyl carrier activity"/>
    <property type="evidence" value="ECO:0007669"/>
    <property type="project" value="UniProtKB-UniRule"/>
</dbReference>
<dbReference type="Gene3D" id="1.10.1200.10">
    <property type="entry name" value="ACP-like"/>
    <property type="match status" value="1"/>
</dbReference>
<reference evidence="12 13" key="1">
    <citation type="journal article" date="2018" name="Aquat. Microb. Ecol.">
        <title>Gammaproteobacterial methanotrophs dominate.</title>
        <authorList>
            <person name="Rissanen A.J."/>
            <person name="Saarenheimo J."/>
            <person name="Tiirola M."/>
            <person name="Peura S."/>
            <person name="Aalto S.L."/>
            <person name="Karvinen A."/>
            <person name="Nykanen H."/>
        </authorList>
    </citation>
    <scope>NUCLEOTIDE SEQUENCE [LARGE SCALE GENOMIC DNA]</scope>
    <source>
        <strain evidence="12">AMbin10</strain>
    </source>
</reference>
<protein>
    <recommendedName>
        <fullName evidence="8 9">Acyl carrier protein</fullName>
        <shortName evidence="8">ACP</shortName>
    </recommendedName>
</protein>
<dbReference type="GO" id="GO:0016020">
    <property type="term" value="C:membrane"/>
    <property type="evidence" value="ECO:0007669"/>
    <property type="project" value="GOC"/>
</dbReference>
<evidence type="ECO:0000256" key="2">
    <source>
        <dbReference type="ARBA" id="ARBA00022516"/>
    </source>
</evidence>
<evidence type="ECO:0000256" key="8">
    <source>
        <dbReference type="HAMAP-Rule" id="MF_01217"/>
    </source>
</evidence>
<dbReference type="HAMAP" id="MF_01217">
    <property type="entry name" value="Acyl_carrier"/>
    <property type="match status" value="1"/>
</dbReference>
<accession>A0A2W4T1J6</accession>
<evidence type="ECO:0000259" key="11">
    <source>
        <dbReference type="PROSITE" id="PS50075"/>
    </source>
</evidence>
<feature type="domain" description="Carrier" evidence="11">
    <location>
        <begin position="4"/>
        <end position="81"/>
    </location>
</feature>
<dbReference type="Proteomes" id="UP000249396">
    <property type="component" value="Unassembled WGS sequence"/>
</dbReference>
<evidence type="ECO:0000313" key="13">
    <source>
        <dbReference type="Proteomes" id="UP000249396"/>
    </source>
</evidence>
<dbReference type="InterPro" id="IPR006162">
    <property type="entry name" value="Ppantetheine_attach_site"/>
</dbReference>
<comment type="function">
    <text evidence="8 10">Carrier of the growing fatty acid chain in fatty acid biosynthesis.</text>
</comment>
<organism evidence="12 13">
    <name type="scientific">Candidatus Methylumidiphilus alinenensis</name>
    <dbReference type="NCBI Taxonomy" id="2202197"/>
    <lineage>
        <taxon>Bacteria</taxon>
        <taxon>Pseudomonadati</taxon>
        <taxon>Pseudomonadota</taxon>
        <taxon>Gammaproteobacteria</taxon>
        <taxon>Methylococcales</taxon>
        <taxon>Candidatus Methylumidiphilus</taxon>
    </lineage>
</organism>
<dbReference type="PANTHER" id="PTHR20863">
    <property type="entry name" value="ACYL CARRIER PROTEIN"/>
    <property type="match status" value="1"/>
</dbReference>
<comment type="caution">
    <text evidence="12">The sequence shown here is derived from an EMBL/GenBank/DDBJ whole genome shotgun (WGS) entry which is preliminary data.</text>
</comment>
<keyword evidence="8" id="KW-0963">Cytoplasm</keyword>
<evidence type="ECO:0000256" key="6">
    <source>
        <dbReference type="ARBA" id="ARBA00023160"/>
    </source>
</evidence>
<dbReference type="GO" id="GO:0005829">
    <property type="term" value="C:cytosol"/>
    <property type="evidence" value="ECO:0007669"/>
    <property type="project" value="TreeGrafter"/>
</dbReference>
<comment type="subcellular location">
    <subcellularLocation>
        <location evidence="8">Cytoplasm</location>
    </subcellularLocation>
</comment>
<dbReference type="UniPathway" id="UPA00094"/>
<evidence type="ECO:0000256" key="7">
    <source>
        <dbReference type="ARBA" id="ARBA00024328"/>
    </source>
</evidence>
<evidence type="ECO:0000256" key="9">
    <source>
        <dbReference type="NCBIfam" id="TIGR00517"/>
    </source>
</evidence>
<evidence type="ECO:0000256" key="10">
    <source>
        <dbReference type="RuleBase" id="RU003545"/>
    </source>
</evidence>
<comment type="pathway">
    <text evidence="8 10">Lipid metabolism; fatty acid biosynthesis.</text>
</comment>
<dbReference type="PROSITE" id="PS50075">
    <property type="entry name" value="CARRIER"/>
    <property type="match status" value="1"/>
</dbReference>
<dbReference type="PANTHER" id="PTHR20863:SF76">
    <property type="entry name" value="CARRIER DOMAIN-CONTAINING PROTEIN"/>
    <property type="match status" value="1"/>
</dbReference>
<evidence type="ECO:0000256" key="5">
    <source>
        <dbReference type="ARBA" id="ARBA00023098"/>
    </source>
</evidence>
<evidence type="ECO:0000256" key="1">
    <source>
        <dbReference type="ARBA" id="ARBA00022450"/>
    </source>
</evidence>
<keyword evidence="5 8" id="KW-0443">Lipid metabolism</keyword>
<proteinExistence type="inferred from homology"/>
<keyword evidence="4 8" id="KW-0276">Fatty acid metabolism</keyword>
<dbReference type="Pfam" id="PF00550">
    <property type="entry name" value="PP-binding"/>
    <property type="match status" value="1"/>
</dbReference>
<evidence type="ECO:0000313" key="12">
    <source>
        <dbReference type="EMBL" id="PZN76607.1"/>
    </source>
</evidence>
<gene>
    <name evidence="8 12" type="primary">acpP</name>
    <name evidence="12" type="ORF">DM484_16275</name>
</gene>
<dbReference type="NCBIfam" id="NF002148">
    <property type="entry name" value="PRK00982.1-2"/>
    <property type="match status" value="1"/>
</dbReference>
<dbReference type="AlphaFoldDB" id="A0A2W4T1J6"/>